<proteinExistence type="predicted"/>
<feature type="compositionally biased region" description="Basic and acidic residues" evidence="1">
    <location>
        <begin position="8"/>
        <end position="39"/>
    </location>
</feature>
<keyword evidence="3" id="KW-1185">Reference proteome</keyword>
<gene>
    <name evidence="2" type="ORF">HMPREF9473_01292</name>
</gene>
<accession>G5ICV7</accession>
<evidence type="ECO:0000313" key="2">
    <source>
        <dbReference type="EMBL" id="EHI60728.1"/>
    </source>
</evidence>
<name>G5ICV7_9FIRM</name>
<dbReference type="Proteomes" id="UP000005384">
    <property type="component" value="Unassembled WGS sequence"/>
</dbReference>
<dbReference type="AlphaFoldDB" id="G5ICV7"/>
<dbReference type="PATRIC" id="fig|742737.3.peg.1301"/>
<evidence type="ECO:0000313" key="3">
    <source>
        <dbReference type="Proteomes" id="UP000005384"/>
    </source>
</evidence>
<sequence>MRVLKGKNIRDKRPEHEQERESNKKIEDKPMEGYRYEPF</sequence>
<protein>
    <submittedName>
        <fullName evidence="2">Uncharacterized protein</fullName>
    </submittedName>
</protein>
<dbReference type="HOGENOM" id="CLU_3311009_0_0_9"/>
<feature type="region of interest" description="Disordered" evidence="1">
    <location>
        <begin position="1"/>
        <end position="39"/>
    </location>
</feature>
<dbReference type="EMBL" id="ADLN01000012">
    <property type="protein sequence ID" value="EHI60728.1"/>
    <property type="molecule type" value="Genomic_DNA"/>
</dbReference>
<comment type="caution">
    <text evidence="2">The sequence shown here is derived from an EMBL/GenBank/DDBJ whole genome shotgun (WGS) entry which is preliminary data.</text>
</comment>
<organism evidence="2 3">
    <name type="scientific">Hungatella hathewayi WAL-18680</name>
    <dbReference type="NCBI Taxonomy" id="742737"/>
    <lineage>
        <taxon>Bacteria</taxon>
        <taxon>Bacillati</taxon>
        <taxon>Bacillota</taxon>
        <taxon>Clostridia</taxon>
        <taxon>Lachnospirales</taxon>
        <taxon>Lachnospiraceae</taxon>
        <taxon>Hungatella</taxon>
    </lineage>
</organism>
<reference evidence="2 3" key="1">
    <citation type="submission" date="2011-08" db="EMBL/GenBank/DDBJ databases">
        <title>The Genome Sequence of Clostridium hathewayi WAL-18680.</title>
        <authorList>
            <consortium name="The Broad Institute Genome Sequencing Platform"/>
            <person name="Earl A."/>
            <person name="Ward D."/>
            <person name="Feldgarden M."/>
            <person name="Gevers D."/>
            <person name="Finegold S.M."/>
            <person name="Summanen P.H."/>
            <person name="Molitoris D.R."/>
            <person name="Song M."/>
            <person name="Daigneault M."/>
            <person name="Allen-Vercoe E."/>
            <person name="Young S.K."/>
            <person name="Zeng Q."/>
            <person name="Gargeya S."/>
            <person name="Fitzgerald M."/>
            <person name="Haas B."/>
            <person name="Abouelleil A."/>
            <person name="Alvarado L."/>
            <person name="Arachchi H.M."/>
            <person name="Berlin A."/>
            <person name="Brown A."/>
            <person name="Chapman S.B."/>
            <person name="Chen Z."/>
            <person name="Dunbar C."/>
            <person name="Freedman E."/>
            <person name="Gearin G."/>
            <person name="Gellesch M."/>
            <person name="Goldberg J."/>
            <person name="Griggs A."/>
            <person name="Gujja S."/>
            <person name="Heiman D."/>
            <person name="Howarth C."/>
            <person name="Larson L."/>
            <person name="Lui A."/>
            <person name="MacDonald P.J.P."/>
            <person name="Montmayeur A."/>
            <person name="Murphy C."/>
            <person name="Neiman D."/>
            <person name="Pearson M."/>
            <person name="Priest M."/>
            <person name="Roberts A."/>
            <person name="Saif S."/>
            <person name="Shea T."/>
            <person name="Shenoy N."/>
            <person name="Sisk P."/>
            <person name="Stolte C."/>
            <person name="Sykes S."/>
            <person name="Wortman J."/>
            <person name="Nusbaum C."/>
            <person name="Birren B."/>
        </authorList>
    </citation>
    <scope>NUCLEOTIDE SEQUENCE [LARGE SCALE GENOMIC DNA]</scope>
    <source>
        <strain evidence="2 3">WAL-18680</strain>
    </source>
</reference>
<evidence type="ECO:0000256" key="1">
    <source>
        <dbReference type="SAM" id="MobiDB-lite"/>
    </source>
</evidence>